<feature type="chain" id="PRO_5047010784" description="Secreted protein" evidence="1">
    <location>
        <begin position="21"/>
        <end position="151"/>
    </location>
</feature>
<organism evidence="2 3">
    <name type="scientific">Diaporthe eres</name>
    <name type="common">Phomopsis oblonga</name>
    <dbReference type="NCBI Taxonomy" id="83184"/>
    <lineage>
        <taxon>Eukaryota</taxon>
        <taxon>Fungi</taxon>
        <taxon>Dikarya</taxon>
        <taxon>Ascomycota</taxon>
        <taxon>Pezizomycotina</taxon>
        <taxon>Sordariomycetes</taxon>
        <taxon>Sordariomycetidae</taxon>
        <taxon>Diaporthales</taxon>
        <taxon>Diaporthaceae</taxon>
        <taxon>Diaporthe</taxon>
        <taxon>Diaporthe eres species complex</taxon>
    </lineage>
</organism>
<gene>
    <name evidence="2" type="ORF">SLS63_006838</name>
</gene>
<dbReference type="EMBL" id="JAKNSF020000035">
    <property type="protein sequence ID" value="KAK7727987.1"/>
    <property type="molecule type" value="Genomic_DNA"/>
</dbReference>
<reference evidence="2 3" key="1">
    <citation type="submission" date="2024-02" db="EMBL/GenBank/DDBJ databases">
        <title>De novo assembly and annotation of 12 fungi associated with fruit tree decline syndrome in Ontario, Canada.</title>
        <authorList>
            <person name="Sulman M."/>
            <person name="Ellouze W."/>
            <person name="Ilyukhin E."/>
        </authorList>
    </citation>
    <scope>NUCLEOTIDE SEQUENCE [LARGE SCALE GENOMIC DNA]</scope>
    <source>
        <strain evidence="2 3">M169</strain>
    </source>
</reference>
<evidence type="ECO:0000256" key="1">
    <source>
        <dbReference type="SAM" id="SignalP"/>
    </source>
</evidence>
<evidence type="ECO:0008006" key="4">
    <source>
        <dbReference type="Google" id="ProtNLM"/>
    </source>
</evidence>
<accession>A0ABR1P766</accession>
<name>A0ABR1P766_DIAER</name>
<evidence type="ECO:0000313" key="2">
    <source>
        <dbReference type="EMBL" id="KAK7727987.1"/>
    </source>
</evidence>
<proteinExistence type="predicted"/>
<feature type="signal peptide" evidence="1">
    <location>
        <begin position="1"/>
        <end position="20"/>
    </location>
</feature>
<dbReference type="Proteomes" id="UP001430848">
    <property type="component" value="Unassembled WGS sequence"/>
</dbReference>
<comment type="caution">
    <text evidence="2">The sequence shown here is derived from an EMBL/GenBank/DDBJ whole genome shotgun (WGS) entry which is preliminary data.</text>
</comment>
<sequence>MKSAVFLIATALATITQASSAPAAETTQLIHGETMNQTDTLWYKERYGDAAMATVAKDGAVLAKRDSSCSPTSASMFSVSDMRALISDLQSDGDNDYVPAGTSRGWHRGTARICTYNLYSFDNTHVSHWEQGWAADAAMNDCCDPKGNPQW</sequence>
<keyword evidence="3" id="KW-1185">Reference proteome</keyword>
<evidence type="ECO:0000313" key="3">
    <source>
        <dbReference type="Proteomes" id="UP001430848"/>
    </source>
</evidence>
<protein>
    <recommendedName>
        <fullName evidence="4">Secreted protein</fullName>
    </recommendedName>
</protein>
<keyword evidence="1" id="KW-0732">Signal</keyword>